<dbReference type="Proteomes" id="UP000078447">
    <property type="component" value="Unassembled WGS sequence"/>
</dbReference>
<dbReference type="InterPro" id="IPR001387">
    <property type="entry name" value="Cro/C1-type_HTH"/>
</dbReference>
<keyword evidence="3" id="KW-1185">Reference proteome</keyword>
<dbReference type="Pfam" id="PF01381">
    <property type="entry name" value="HTH_3"/>
    <property type="match status" value="1"/>
</dbReference>
<dbReference type="EMBL" id="LVVL01000016">
    <property type="protein sequence ID" value="OAN10696.1"/>
    <property type="molecule type" value="Genomic_DNA"/>
</dbReference>
<evidence type="ECO:0000313" key="3">
    <source>
        <dbReference type="Proteomes" id="UP000078447"/>
    </source>
</evidence>
<reference evidence="2 3" key="1">
    <citation type="submission" date="2016-03" db="EMBL/GenBank/DDBJ databases">
        <authorList>
            <person name="Cho S.-Y."/>
            <person name="Lim S."/>
            <person name="Kim H."/>
            <person name="Soh E.H."/>
            <person name="Moon J.S."/>
        </authorList>
    </citation>
    <scope>NUCLEOTIDE SEQUENCE [LARGE SCALE GENOMIC DNA]</scope>
    <source>
        <strain evidence="2 3">KCTC 3810</strain>
    </source>
</reference>
<dbReference type="SUPFAM" id="SSF47413">
    <property type="entry name" value="lambda repressor-like DNA-binding domains"/>
    <property type="match status" value="1"/>
</dbReference>
<dbReference type="CDD" id="cd00093">
    <property type="entry name" value="HTH_XRE"/>
    <property type="match status" value="1"/>
</dbReference>
<comment type="caution">
    <text evidence="2">The sequence shown here is derived from an EMBL/GenBank/DDBJ whole genome shotgun (WGS) entry which is preliminary data.</text>
</comment>
<dbReference type="PROSITE" id="PS50943">
    <property type="entry name" value="HTH_CROC1"/>
    <property type="match status" value="1"/>
</dbReference>
<proteinExistence type="predicted"/>
<dbReference type="Gene3D" id="1.10.260.40">
    <property type="entry name" value="lambda repressor-like DNA-binding domains"/>
    <property type="match status" value="1"/>
</dbReference>
<evidence type="ECO:0000313" key="2">
    <source>
        <dbReference type="EMBL" id="OAN10696.1"/>
    </source>
</evidence>
<dbReference type="InterPro" id="IPR010982">
    <property type="entry name" value="Lambda_DNA-bd_dom_sf"/>
</dbReference>
<evidence type="ECO:0000259" key="1">
    <source>
        <dbReference type="PROSITE" id="PS50943"/>
    </source>
</evidence>
<protein>
    <recommendedName>
        <fullName evidence="1">HTH cro/C1-type domain-containing protein</fullName>
    </recommendedName>
</protein>
<name>A0ABX2V5Z0_9BACL</name>
<organism evidence="2 3">
    <name type="scientific">Exiguobacterium undae</name>
    <dbReference type="NCBI Taxonomy" id="169177"/>
    <lineage>
        <taxon>Bacteria</taxon>
        <taxon>Bacillati</taxon>
        <taxon>Bacillota</taxon>
        <taxon>Bacilli</taxon>
        <taxon>Bacillales</taxon>
        <taxon>Bacillales Family XII. Incertae Sedis</taxon>
        <taxon>Exiguobacterium</taxon>
    </lineage>
</organism>
<gene>
    <name evidence="2" type="ORF">A3783_12765</name>
</gene>
<sequence length="200" mass="22627">MKLNNYLLSIGNQMAEIRQILGITQEELAKMMGVSRPTIVKIEQDPTKMTKALGYAFFSSVSYEILKRLKETECINPDEYEREKDMGIFLKNIASSSGTTISGLKRVTTMALSKLIPNIGTIWTSLPKGNIAEGATAILKRYGGEIKWDLDKAKLIKETAEKKLQDDHKRMLAIFNLNELSVLEFGEEIEKGEDPDYDMW</sequence>
<dbReference type="SMART" id="SM00530">
    <property type="entry name" value="HTH_XRE"/>
    <property type="match status" value="1"/>
</dbReference>
<feature type="domain" description="HTH cro/C1-type" evidence="1">
    <location>
        <begin position="14"/>
        <end position="45"/>
    </location>
</feature>
<accession>A0ABX2V5Z0</accession>